<reference evidence="7" key="1">
    <citation type="submission" date="2025-08" db="UniProtKB">
        <authorList>
            <consortium name="Ensembl"/>
        </authorList>
    </citation>
    <scope>IDENTIFICATION</scope>
</reference>
<dbReference type="Ensembl" id="ENSPKIT00000015875.1">
    <property type="protein sequence ID" value="ENSPKIP00000034950.1"/>
    <property type="gene ID" value="ENSPKIG00000014090.1"/>
</dbReference>
<keyword evidence="6" id="KW-1133">Transmembrane helix</keyword>
<protein>
    <submittedName>
        <fullName evidence="7">Peroxisomal biogenesis factor 11 beta</fullName>
    </submittedName>
</protein>
<feature type="transmembrane region" description="Helical" evidence="6">
    <location>
        <begin position="303"/>
        <end position="324"/>
    </location>
</feature>
<dbReference type="PANTHER" id="PTHR12652:SF7">
    <property type="entry name" value="PEROXISOMAL MEMBRANE PROTEIN 11B"/>
    <property type="match status" value="1"/>
</dbReference>
<dbReference type="AlphaFoldDB" id="A0A3B3SX43"/>
<keyword evidence="6" id="KW-0812">Transmembrane</keyword>
<dbReference type="Pfam" id="PF05648">
    <property type="entry name" value="PEX11"/>
    <property type="match status" value="1"/>
</dbReference>
<feature type="region of interest" description="Disordered" evidence="5">
    <location>
        <begin position="64"/>
        <end position="109"/>
    </location>
</feature>
<evidence type="ECO:0000256" key="3">
    <source>
        <dbReference type="ARBA" id="ARBA00023140"/>
    </source>
</evidence>
<dbReference type="Proteomes" id="UP000261540">
    <property type="component" value="Unplaced"/>
</dbReference>
<proteinExistence type="predicted"/>
<accession>A0A3B3SX43</accession>
<evidence type="ECO:0000256" key="5">
    <source>
        <dbReference type="SAM" id="MobiDB-lite"/>
    </source>
</evidence>
<dbReference type="GeneTree" id="ENSGT00960000192899"/>
<evidence type="ECO:0000256" key="6">
    <source>
        <dbReference type="SAM" id="Phobius"/>
    </source>
</evidence>
<reference evidence="7" key="2">
    <citation type="submission" date="2025-09" db="UniProtKB">
        <authorList>
            <consortium name="Ensembl"/>
        </authorList>
    </citation>
    <scope>IDENTIFICATION</scope>
</reference>
<name>A0A3B3SX43_9TELE</name>
<dbReference type="PANTHER" id="PTHR12652">
    <property type="entry name" value="PEROXISOMAL BIOGENESIS FACTOR 11"/>
    <property type="match status" value="1"/>
</dbReference>
<comment type="subcellular location">
    <subcellularLocation>
        <location evidence="4">Peroxisome membrane</location>
    </subcellularLocation>
</comment>
<evidence type="ECO:0000256" key="2">
    <source>
        <dbReference type="ARBA" id="ARBA00023136"/>
    </source>
</evidence>
<evidence type="ECO:0000256" key="1">
    <source>
        <dbReference type="ARBA" id="ARBA00022593"/>
    </source>
</evidence>
<dbReference type="GO" id="GO:0016559">
    <property type="term" value="P:peroxisome fission"/>
    <property type="evidence" value="ECO:0007669"/>
    <property type="project" value="InterPro"/>
</dbReference>
<keyword evidence="3" id="KW-0576">Peroxisome</keyword>
<keyword evidence="1" id="KW-0962">Peroxisome biogenesis</keyword>
<organism evidence="7 8">
    <name type="scientific">Paramormyrops kingsleyae</name>
    <dbReference type="NCBI Taxonomy" id="1676925"/>
    <lineage>
        <taxon>Eukaryota</taxon>
        <taxon>Metazoa</taxon>
        <taxon>Chordata</taxon>
        <taxon>Craniata</taxon>
        <taxon>Vertebrata</taxon>
        <taxon>Euteleostomi</taxon>
        <taxon>Actinopterygii</taxon>
        <taxon>Neopterygii</taxon>
        <taxon>Teleostei</taxon>
        <taxon>Osteoglossocephala</taxon>
        <taxon>Osteoglossomorpha</taxon>
        <taxon>Osteoglossiformes</taxon>
        <taxon>Mormyridae</taxon>
        <taxon>Paramormyrops</taxon>
    </lineage>
</organism>
<evidence type="ECO:0000256" key="4">
    <source>
        <dbReference type="ARBA" id="ARBA00046271"/>
    </source>
</evidence>
<dbReference type="InterPro" id="IPR008733">
    <property type="entry name" value="PEX11"/>
</dbReference>
<dbReference type="GO" id="GO:0005778">
    <property type="term" value="C:peroxisomal membrane"/>
    <property type="evidence" value="ECO:0007669"/>
    <property type="project" value="UniProtKB-SubCell"/>
</dbReference>
<evidence type="ECO:0000313" key="8">
    <source>
        <dbReference type="Proteomes" id="UP000261540"/>
    </source>
</evidence>
<evidence type="ECO:0000313" key="7">
    <source>
        <dbReference type="Ensembl" id="ENSPKIP00000034950.1"/>
    </source>
</evidence>
<keyword evidence="2 6" id="KW-0472">Membrane</keyword>
<sequence>PTLLNPTVGLLCVIGAHINADRISGGSAHAFAPYGFVGSVQCAEPSQRSAFQGGTVCLHVARLHPPQGRGQQGSAVQGEAAGEPPEPGEEAAAAGELGRCPGGSEARGPPLRQRAALLHHRGPPEPRHVLRLRQRAVGRPDGAAERAGPGQVGPEVFQVGGGGGSSRQRPARLTALAPPTNMASPSPSPHRYYLFALILSLTRDAYEISLLMERESRGTGASWKTPSRGLCSPAQENGEALVGAASEPPCLLAPLPTHLRRRLLLLAAVLRGNPPLALDLLKNLLDIFIPLDRLGLYRTGPGFVGACGLASSVLSILTMVYPWLKLKP</sequence>
<keyword evidence="8" id="KW-1185">Reference proteome</keyword>
<dbReference type="STRING" id="1676925.ENSPKIP00000034950"/>